<organism evidence="2 3">
    <name type="scientific">Prevotella communis</name>
    <dbReference type="NCBI Taxonomy" id="2913614"/>
    <lineage>
        <taxon>Bacteria</taxon>
        <taxon>Pseudomonadati</taxon>
        <taxon>Bacteroidota</taxon>
        <taxon>Bacteroidia</taxon>
        <taxon>Bacteroidales</taxon>
        <taxon>Prevotellaceae</taxon>
        <taxon>Prevotella</taxon>
    </lineage>
</organism>
<dbReference type="SUPFAM" id="SSF56059">
    <property type="entry name" value="Glutathione synthetase ATP-binding domain-like"/>
    <property type="match status" value="1"/>
</dbReference>
<evidence type="ECO:0000259" key="1">
    <source>
        <dbReference type="Pfam" id="PF14397"/>
    </source>
</evidence>
<dbReference type="AlphaFoldDB" id="A0A1H0GYD6"/>
<reference evidence="3" key="1">
    <citation type="submission" date="2016-10" db="EMBL/GenBank/DDBJ databases">
        <authorList>
            <person name="de Groot N.N."/>
        </authorList>
    </citation>
    <scope>NUCLEOTIDE SEQUENCE [LARGE SCALE GENOMIC DNA]</scope>
    <source>
        <strain evidence="3">BP1-145</strain>
    </source>
</reference>
<sequence length="392" mass="44833">MNVKDIINSEELSYVSRQDFSEKIAIQRLATYDTLVEQKRNNLAPISAEQAKEIKAFWEKKLMWHDGLLNMKYYDVYNAVEKDKSKLKYYIPDSFFYAFIDEYLTNPQRSTALDDKNLYDMYFPDVNRPKTLARKMDGVYLGADYSPISLEEFIKICKDAKEVIVKSAIGSWGGHGVKFWNAETDSVESLLDYIYTQNAENYKGSNVYKQYIVQEVFKQHPALYKINGSSVNTVRVMTMFRDCKVKALSSVLRMGVDGSRVDNCSSGGIVCGITDDGHLKDVAYDGAANKYYRHPQGFEFAGMEVPGFKECVALAEKLAYRFYGASRLISWDFAINENGEPTLIEMNISFGELDFHQLCNGPIFGEDAMSMITEVFDHNITLKEIVKLYDKE</sequence>
<proteinExistence type="predicted"/>
<name>A0A1H0GYD6_9BACT</name>
<dbReference type="InterPro" id="IPR039523">
    <property type="entry name" value="RimK-rel_E_lig_ATP-grasp"/>
</dbReference>
<dbReference type="RefSeq" id="WP_091853534.1">
    <property type="nucleotide sequence ID" value="NZ_FNIW01000010.1"/>
</dbReference>
<dbReference type="Pfam" id="PF14397">
    <property type="entry name" value="ATPgrasp_ST"/>
    <property type="match status" value="1"/>
</dbReference>
<evidence type="ECO:0000313" key="2">
    <source>
        <dbReference type="EMBL" id="SDO12056.1"/>
    </source>
</evidence>
<gene>
    <name evidence="2" type="ORF">SAMN04487900_11046</name>
</gene>
<feature type="domain" description="Alpha-L-glutamate ligase-related protein ATP-grasp" evidence="1">
    <location>
        <begin position="112"/>
        <end position="362"/>
    </location>
</feature>
<protein>
    <submittedName>
        <fullName evidence="2">Sugar-transfer associated ATP-grasp</fullName>
    </submittedName>
</protein>
<accession>A0A1H0GYD6</accession>
<comment type="caution">
    <text evidence="2">The sequence shown here is derived from an EMBL/GenBank/DDBJ whole genome shotgun (WGS) entry which is preliminary data.</text>
</comment>
<evidence type="ECO:0000313" key="3">
    <source>
        <dbReference type="Proteomes" id="UP000199134"/>
    </source>
</evidence>
<dbReference type="EMBL" id="FNIW01000010">
    <property type="protein sequence ID" value="SDO12056.1"/>
    <property type="molecule type" value="Genomic_DNA"/>
</dbReference>
<dbReference type="Proteomes" id="UP000199134">
    <property type="component" value="Unassembled WGS sequence"/>
</dbReference>
<dbReference type="OrthoDB" id="6315394at2"/>